<evidence type="ECO:0000313" key="9">
    <source>
        <dbReference type="EMBL" id="RZB51074.1"/>
    </source>
</evidence>
<feature type="transmembrane region" description="Helical" evidence="8">
    <location>
        <begin position="203"/>
        <end position="229"/>
    </location>
</feature>
<dbReference type="Pfam" id="PF04178">
    <property type="entry name" value="Got1"/>
    <property type="match status" value="1"/>
</dbReference>
<feature type="transmembrane region" description="Helical" evidence="8">
    <location>
        <begin position="274"/>
        <end position="302"/>
    </location>
</feature>
<comment type="subcellular location">
    <subcellularLocation>
        <location evidence="1 8">Membrane</location>
        <topology evidence="1 8">Multi-pass membrane protein</topology>
    </subcellularLocation>
</comment>
<dbReference type="InterPro" id="IPR011691">
    <property type="entry name" value="Vesicle_transpt_SFT2"/>
</dbReference>
<evidence type="ECO:0000256" key="8">
    <source>
        <dbReference type="RuleBase" id="RU363111"/>
    </source>
</evidence>
<sequence length="384" mass="42270">MQGWFSGQSSEEEAKPASSLLADWNSYASAQSSEDSSAFPFDIESAVRSANDTVSGTFSVHGLSKLDLTTDHCYYFAKTIVLACSYPVFSCYHCSTIVLMSFDPPLPPPMHSQPPPTYLFQPQVVFPLDPTSSGNVMHHHKLVTYHSISPLHVFTSIWTSGPLFHLTSTWISWMCPFERVSKGVRDLPGNFQSATSNVPSGKALVYFGLFLASGVFFVFIAFTLFLPIMVVMPQKFALCFTLGCGFIIGSFFALKGPKNQLAHMLSMERLPFTLAFLGSMIGTIYVSMVLHSYILSVVFSVVQVSVSHILKMLLCSLPFSNSHDRQQSTEACSYDGYCSPVKRARIESVLSLGYYSISYFPGGSAGMKFLTSAFTSSIMKCFGQ</sequence>
<protein>
    <recommendedName>
        <fullName evidence="8">Vesicle transport protein</fullName>
    </recommendedName>
</protein>
<gene>
    <name evidence="9" type="ORF">D0Y65_047780</name>
</gene>
<dbReference type="InterPro" id="IPR007305">
    <property type="entry name" value="Vesicle_transpt_Got1/SFT2"/>
</dbReference>
<evidence type="ECO:0000256" key="2">
    <source>
        <dbReference type="ARBA" id="ARBA00022448"/>
    </source>
</evidence>
<feature type="transmembrane region" description="Helical" evidence="8">
    <location>
        <begin position="236"/>
        <end position="254"/>
    </location>
</feature>
<comment type="similarity">
    <text evidence="7 8">Belongs to the SFT2 family.</text>
</comment>
<evidence type="ECO:0000313" key="10">
    <source>
        <dbReference type="Proteomes" id="UP000289340"/>
    </source>
</evidence>
<keyword evidence="3 8" id="KW-0812">Transmembrane</keyword>
<keyword evidence="10" id="KW-1185">Reference proteome</keyword>
<keyword evidence="4 8" id="KW-0653">Protein transport</keyword>
<keyword evidence="6 8" id="KW-0472">Membrane</keyword>
<dbReference type="GO" id="GO:0016020">
    <property type="term" value="C:membrane"/>
    <property type="evidence" value="ECO:0007669"/>
    <property type="project" value="UniProtKB-SubCell"/>
</dbReference>
<keyword evidence="5 8" id="KW-1133">Transmembrane helix</keyword>
<evidence type="ECO:0000256" key="5">
    <source>
        <dbReference type="ARBA" id="ARBA00022989"/>
    </source>
</evidence>
<accession>A0A445FQC3</accession>
<dbReference type="AlphaFoldDB" id="A0A445FQC3"/>
<comment type="function">
    <text evidence="8">May be involved in fusion of retrograde transport vesicles derived from an endocytic compartment with the Golgi complex.</text>
</comment>
<comment type="caution">
    <text evidence="8">Lacks conserved residue(s) required for the propagation of feature annotation.</text>
</comment>
<organism evidence="9 10">
    <name type="scientific">Glycine soja</name>
    <name type="common">Wild soybean</name>
    <dbReference type="NCBI Taxonomy" id="3848"/>
    <lineage>
        <taxon>Eukaryota</taxon>
        <taxon>Viridiplantae</taxon>
        <taxon>Streptophyta</taxon>
        <taxon>Embryophyta</taxon>
        <taxon>Tracheophyta</taxon>
        <taxon>Spermatophyta</taxon>
        <taxon>Magnoliopsida</taxon>
        <taxon>eudicotyledons</taxon>
        <taxon>Gunneridae</taxon>
        <taxon>Pentapetalae</taxon>
        <taxon>rosids</taxon>
        <taxon>fabids</taxon>
        <taxon>Fabales</taxon>
        <taxon>Fabaceae</taxon>
        <taxon>Papilionoideae</taxon>
        <taxon>50 kb inversion clade</taxon>
        <taxon>NPAAA clade</taxon>
        <taxon>indigoferoid/millettioid clade</taxon>
        <taxon>Phaseoleae</taxon>
        <taxon>Glycine</taxon>
        <taxon>Glycine subgen. Soja</taxon>
    </lineage>
</organism>
<proteinExistence type="inferred from homology"/>
<evidence type="ECO:0000256" key="6">
    <source>
        <dbReference type="ARBA" id="ARBA00023136"/>
    </source>
</evidence>
<dbReference type="EMBL" id="QZWG01000018">
    <property type="protein sequence ID" value="RZB51074.1"/>
    <property type="molecule type" value="Genomic_DNA"/>
</dbReference>
<keyword evidence="2 8" id="KW-0813">Transport</keyword>
<reference evidence="9 10" key="1">
    <citation type="submission" date="2018-09" db="EMBL/GenBank/DDBJ databases">
        <title>A high-quality reference genome of wild soybean provides a powerful tool to mine soybean genomes.</title>
        <authorList>
            <person name="Xie M."/>
            <person name="Chung C.Y.L."/>
            <person name="Li M.-W."/>
            <person name="Wong F.-L."/>
            <person name="Chan T.-F."/>
            <person name="Lam H.-M."/>
        </authorList>
    </citation>
    <scope>NUCLEOTIDE SEQUENCE [LARGE SCALE GENOMIC DNA]</scope>
    <source>
        <strain evidence="10">cv. W05</strain>
        <tissue evidence="9">Hypocotyl of etiolated seedlings</tissue>
    </source>
</reference>
<evidence type="ECO:0000256" key="3">
    <source>
        <dbReference type="ARBA" id="ARBA00022692"/>
    </source>
</evidence>
<evidence type="ECO:0000256" key="4">
    <source>
        <dbReference type="ARBA" id="ARBA00022927"/>
    </source>
</evidence>
<comment type="caution">
    <text evidence="9">The sequence shown here is derived from an EMBL/GenBank/DDBJ whole genome shotgun (WGS) entry which is preliminary data.</text>
</comment>
<dbReference type="GO" id="GO:0016192">
    <property type="term" value="P:vesicle-mediated transport"/>
    <property type="evidence" value="ECO:0007669"/>
    <property type="project" value="InterPro"/>
</dbReference>
<dbReference type="GO" id="GO:0015031">
    <property type="term" value="P:protein transport"/>
    <property type="evidence" value="ECO:0007669"/>
    <property type="project" value="UniProtKB-KW"/>
</dbReference>
<evidence type="ECO:0000256" key="7">
    <source>
        <dbReference type="ARBA" id="ARBA00025800"/>
    </source>
</evidence>
<dbReference type="GO" id="GO:0012505">
    <property type="term" value="C:endomembrane system"/>
    <property type="evidence" value="ECO:0007669"/>
    <property type="project" value="UniProtKB-ARBA"/>
</dbReference>
<dbReference type="GO" id="GO:0005737">
    <property type="term" value="C:cytoplasm"/>
    <property type="evidence" value="ECO:0007669"/>
    <property type="project" value="UniProtKB-ARBA"/>
</dbReference>
<dbReference type="PANTHER" id="PTHR23137:SF36">
    <property type="entry name" value="VESICLE TRANSPORT PROTEIN SFT2C"/>
    <property type="match status" value="1"/>
</dbReference>
<name>A0A445FQC3_GLYSO</name>
<dbReference type="PANTHER" id="PTHR23137">
    <property type="entry name" value="VESICLE TRANSPORT PROTEIN-RELATED"/>
    <property type="match status" value="1"/>
</dbReference>
<evidence type="ECO:0000256" key="1">
    <source>
        <dbReference type="ARBA" id="ARBA00004141"/>
    </source>
</evidence>
<dbReference type="Proteomes" id="UP000289340">
    <property type="component" value="Chromosome 18"/>
</dbReference>